<sequence>MSKPLGPVLRELLDQNVAWADAVDVQDPTFFERSAIRQDPKPLQTTNWPPPAPLDTWLAPLRELALSYPTPPSVLELVKANIQQQVMNLLKLPVVKNAWMGGKLKGVRGWIYELETGHASDLGINVVLGNSQELTCSR</sequence>
<dbReference type="EMBL" id="MLYV02000426">
    <property type="protein sequence ID" value="PSR99057.1"/>
    <property type="molecule type" value="Genomic_DNA"/>
</dbReference>
<dbReference type="OrthoDB" id="10248475at2759"/>
<evidence type="ECO:0000256" key="1">
    <source>
        <dbReference type="ARBA" id="ARBA00006217"/>
    </source>
</evidence>
<dbReference type="AlphaFoldDB" id="A0A2R6PYY3"/>
<evidence type="ECO:0000313" key="4">
    <source>
        <dbReference type="Proteomes" id="UP000186601"/>
    </source>
</evidence>
<dbReference type="GO" id="GO:0004089">
    <property type="term" value="F:carbonate dehydratase activity"/>
    <property type="evidence" value="ECO:0007669"/>
    <property type="project" value="UniProtKB-UniRule"/>
</dbReference>
<evidence type="ECO:0000313" key="3">
    <source>
        <dbReference type="EMBL" id="PSR99057.1"/>
    </source>
</evidence>
<dbReference type="InterPro" id="IPR001765">
    <property type="entry name" value="Carbonic_anhydrase"/>
</dbReference>
<gene>
    <name evidence="3" type="ORF">PHLCEN_2v4214</name>
</gene>
<comment type="catalytic activity">
    <reaction evidence="2">
        <text>hydrogencarbonate + H(+) = CO2 + H2O</text>
        <dbReference type="Rhea" id="RHEA:10748"/>
        <dbReference type="ChEBI" id="CHEBI:15377"/>
        <dbReference type="ChEBI" id="CHEBI:15378"/>
        <dbReference type="ChEBI" id="CHEBI:16526"/>
        <dbReference type="ChEBI" id="CHEBI:17544"/>
        <dbReference type="EC" id="4.2.1.1"/>
    </reaction>
</comment>
<dbReference type="InterPro" id="IPR036874">
    <property type="entry name" value="Carbonic_anhydrase_sf"/>
</dbReference>
<comment type="function">
    <text evidence="2">Reversible hydration of carbon dioxide.</text>
</comment>
<dbReference type="GO" id="GO:0008270">
    <property type="term" value="F:zinc ion binding"/>
    <property type="evidence" value="ECO:0007669"/>
    <property type="project" value="UniProtKB-UniRule"/>
</dbReference>
<protein>
    <recommendedName>
        <fullName evidence="2">Carbonic anhydrase</fullName>
        <ecNumber evidence="2">4.2.1.1</ecNumber>
    </recommendedName>
    <alternativeName>
        <fullName evidence="2">Carbonate dehydratase</fullName>
    </alternativeName>
</protein>
<dbReference type="STRING" id="98765.A0A2R6PYY3"/>
<keyword evidence="2" id="KW-0456">Lyase</keyword>
<organism evidence="3 4">
    <name type="scientific">Hermanssonia centrifuga</name>
    <dbReference type="NCBI Taxonomy" id="98765"/>
    <lineage>
        <taxon>Eukaryota</taxon>
        <taxon>Fungi</taxon>
        <taxon>Dikarya</taxon>
        <taxon>Basidiomycota</taxon>
        <taxon>Agaricomycotina</taxon>
        <taxon>Agaricomycetes</taxon>
        <taxon>Polyporales</taxon>
        <taxon>Meruliaceae</taxon>
        <taxon>Hermanssonia</taxon>
    </lineage>
</organism>
<name>A0A2R6PYY3_9APHY</name>
<dbReference type="Proteomes" id="UP000186601">
    <property type="component" value="Unassembled WGS sequence"/>
</dbReference>
<reference evidence="3 4" key="1">
    <citation type="submission" date="2018-02" db="EMBL/GenBank/DDBJ databases">
        <title>Genome sequence of the basidiomycete white-rot fungus Phlebia centrifuga.</title>
        <authorList>
            <person name="Granchi Z."/>
            <person name="Peng M."/>
            <person name="de Vries R.P."/>
            <person name="Hilden K."/>
            <person name="Makela M.R."/>
            <person name="Grigoriev I."/>
            <person name="Riley R."/>
        </authorList>
    </citation>
    <scope>NUCLEOTIDE SEQUENCE [LARGE SCALE GENOMIC DNA]</scope>
    <source>
        <strain evidence="3 4">FBCC195</strain>
    </source>
</reference>
<comment type="caution">
    <text evidence="3">The sequence shown here is derived from an EMBL/GenBank/DDBJ whole genome shotgun (WGS) entry which is preliminary data.</text>
</comment>
<evidence type="ECO:0000256" key="2">
    <source>
        <dbReference type="RuleBase" id="RU003956"/>
    </source>
</evidence>
<proteinExistence type="inferred from homology"/>
<comment type="similarity">
    <text evidence="1 2">Belongs to the beta-class carbonic anhydrase family.</text>
</comment>
<accession>A0A2R6PYY3</accession>
<dbReference type="Pfam" id="PF00484">
    <property type="entry name" value="Pro_CA"/>
    <property type="match status" value="1"/>
</dbReference>
<dbReference type="Gene3D" id="3.40.1050.10">
    <property type="entry name" value="Carbonic anhydrase"/>
    <property type="match status" value="1"/>
</dbReference>
<keyword evidence="4" id="KW-1185">Reference proteome</keyword>
<dbReference type="SUPFAM" id="SSF53056">
    <property type="entry name" value="beta-carbonic anhydrase, cab"/>
    <property type="match status" value="1"/>
</dbReference>
<keyword evidence="2" id="KW-0862">Zinc</keyword>
<dbReference type="EC" id="4.2.1.1" evidence="2"/>